<evidence type="ECO:0000313" key="1">
    <source>
        <dbReference type="EMBL" id="GAA0741571.1"/>
    </source>
</evidence>
<accession>A0ABP3US93</accession>
<sequence length="43" mass="5138">MRKLNLNVLDAIVKTYLYKYGKDKNSNQNNYIQLLKSIAYNRD</sequence>
<proteinExistence type="predicted"/>
<keyword evidence="2" id="KW-1185">Reference proteome</keyword>
<protein>
    <submittedName>
        <fullName evidence="1">Uncharacterized protein</fullName>
    </submittedName>
</protein>
<reference evidence="2" key="1">
    <citation type="journal article" date="2019" name="Int. J. Syst. Evol. Microbiol.">
        <title>The Global Catalogue of Microorganisms (GCM) 10K type strain sequencing project: providing services to taxonomists for standard genome sequencing and annotation.</title>
        <authorList>
            <consortium name="The Broad Institute Genomics Platform"/>
            <consortium name="The Broad Institute Genome Sequencing Center for Infectious Disease"/>
            <person name="Wu L."/>
            <person name="Ma J."/>
        </authorList>
    </citation>
    <scope>NUCLEOTIDE SEQUENCE [LARGE SCALE GENOMIC DNA]</scope>
    <source>
        <strain evidence="2">JCM 1407</strain>
    </source>
</reference>
<gene>
    <name evidence="1" type="ORF">GCM10008906_22850</name>
</gene>
<evidence type="ECO:0000313" key="2">
    <source>
        <dbReference type="Proteomes" id="UP001501510"/>
    </source>
</evidence>
<dbReference type="Proteomes" id="UP001501510">
    <property type="component" value="Unassembled WGS sequence"/>
</dbReference>
<comment type="caution">
    <text evidence="1">The sequence shown here is derived from an EMBL/GenBank/DDBJ whole genome shotgun (WGS) entry which is preliminary data.</text>
</comment>
<dbReference type="EMBL" id="BAAACG010000010">
    <property type="protein sequence ID" value="GAA0741571.1"/>
    <property type="molecule type" value="Genomic_DNA"/>
</dbReference>
<organism evidence="1 2">
    <name type="scientific">Clostridium oceanicum</name>
    <dbReference type="NCBI Taxonomy" id="1543"/>
    <lineage>
        <taxon>Bacteria</taxon>
        <taxon>Bacillati</taxon>
        <taxon>Bacillota</taxon>
        <taxon>Clostridia</taxon>
        <taxon>Eubacteriales</taxon>
        <taxon>Clostridiaceae</taxon>
        <taxon>Clostridium</taxon>
    </lineage>
</organism>
<name>A0ABP3US93_9CLOT</name>